<sequence length="151" mass="15566">MNTGPSGRPGARRAHRDGPRAARRDRGQVTAFVVIMTSAFILCLGLVFDGGGVLRARNQAAILAQEAARVGAQQIDMAAYRAGEPTRLDAIEAGAAARAFLSNSGATGDVSVNGDTVTVTCTVDYNFTLLPLGGTIVDGTASARPYSEPTA</sequence>
<evidence type="ECO:0000256" key="2">
    <source>
        <dbReference type="SAM" id="Phobius"/>
    </source>
</evidence>
<keyword evidence="2" id="KW-0472">Membrane</keyword>
<protein>
    <submittedName>
        <fullName evidence="4">Putative Flp pilus-assembly TadE/G-like</fullName>
    </submittedName>
</protein>
<accession>A0A1T4QAR1</accession>
<feature type="domain" description="Putative Flp pilus-assembly TadG-like N-terminal" evidence="3">
    <location>
        <begin position="27"/>
        <end position="74"/>
    </location>
</feature>
<dbReference type="InterPro" id="IPR028087">
    <property type="entry name" value="Tad_N"/>
</dbReference>
<proteinExistence type="predicted"/>
<organism evidence="4 5">
    <name type="scientific">Marinactinospora thermotolerans DSM 45154</name>
    <dbReference type="NCBI Taxonomy" id="1122192"/>
    <lineage>
        <taxon>Bacteria</taxon>
        <taxon>Bacillati</taxon>
        <taxon>Actinomycetota</taxon>
        <taxon>Actinomycetes</taxon>
        <taxon>Streptosporangiales</taxon>
        <taxon>Nocardiopsidaceae</taxon>
        <taxon>Marinactinospora</taxon>
    </lineage>
</organism>
<dbReference type="AlphaFoldDB" id="A0A1T4QAR1"/>
<evidence type="ECO:0000313" key="5">
    <source>
        <dbReference type="Proteomes" id="UP000190637"/>
    </source>
</evidence>
<gene>
    <name evidence="4" type="ORF">SAMN02745673_02128</name>
</gene>
<keyword evidence="2" id="KW-0812">Transmembrane</keyword>
<dbReference type="Pfam" id="PF13400">
    <property type="entry name" value="Tad"/>
    <property type="match status" value="1"/>
</dbReference>
<reference evidence="4 5" key="1">
    <citation type="submission" date="2017-02" db="EMBL/GenBank/DDBJ databases">
        <authorList>
            <person name="Peterson S.W."/>
        </authorList>
    </citation>
    <scope>NUCLEOTIDE SEQUENCE [LARGE SCALE GENOMIC DNA]</scope>
    <source>
        <strain evidence="4 5">DSM 45154</strain>
    </source>
</reference>
<keyword evidence="2" id="KW-1133">Transmembrane helix</keyword>
<dbReference type="Proteomes" id="UP000190637">
    <property type="component" value="Unassembled WGS sequence"/>
</dbReference>
<name>A0A1T4QAR1_9ACTN</name>
<dbReference type="EMBL" id="FUWS01000005">
    <property type="protein sequence ID" value="SKA00785.1"/>
    <property type="molecule type" value="Genomic_DNA"/>
</dbReference>
<feature type="transmembrane region" description="Helical" evidence="2">
    <location>
        <begin position="29"/>
        <end position="48"/>
    </location>
</feature>
<evidence type="ECO:0000259" key="3">
    <source>
        <dbReference type="Pfam" id="PF13400"/>
    </source>
</evidence>
<keyword evidence="5" id="KW-1185">Reference proteome</keyword>
<feature type="region of interest" description="Disordered" evidence="1">
    <location>
        <begin position="1"/>
        <end position="23"/>
    </location>
</feature>
<dbReference type="RefSeq" id="WP_144390072.1">
    <property type="nucleotide sequence ID" value="NZ_FUWS01000005.1"/>
</dbReference>
<dbReference type="STRING" id="1122192.SAMN02745673_02128"/>
<evidence type="ECO:0000313" key="4">
    <source>
        <dbReference type="EMBL" id="SKA00785.1"/>
    </source>
</evidence>
<evidence type="ECO:0000256" key="1">
    <source>
        <dbReference type="SAM" id="MobiDB-lite"/>
    </source>
</evidence>
<dbReference type="OrthoDB" id="3431582at2"/>